<dbReference type="RefSeq" id="XP_004988608.1">
    <property type="nucleotide sequence ID" value="XM_004988551.1"/>
</dbReference>
<accession>F2UQT2</accession>
<protein>
    <submittedName>
        <fullName evidence="2">Uncharacterized protein</fullName>
    </submittedName>
</protein>
<feature type="compositionally biased region" description="Low complexity" evidence="1">
    <location>
        <begin position="1"/>
        <end position="58"/>
    </location>
</feature>
<reference evidence="2" key="1">
    <citation type="submission" date="2009-08" db="EMBL/GenBank/DDBJ databases">
        <title>Annotation of Salpingoeca rosetta.</title>
        <authorList>
            <consortium name="The Broad Institute Genome Sequencing Platform"/>
            <person name="Russ C."/>
            <person name="Cuomo C."/>
            <person name="Burger G."/>
            <person name="Gray M.W."/>
            <person name="Holland P.W.H."/>
            <person name="King N."/>
            <person name="Lang F.B.F."/>
            <person name="Roger A.J."/>
            <person name="Ruiz-Trillo I."/>
            <person name="Young S.K."/>
            <person name="Zeng Q."/>
            <person name="Gargeya S."/>
            <person name="Alvarado L."/>
            <person name="Berlin A."/>
            <person name="Chapman S.B."/>
            <person name="Chen Z."/>
            <person name="Freedman E."/>
            <person name="Gellesch M."/>
            <person name="Goldberg J."/>
            <person name="Griggs A."/>
            <person name="Gujja S."/>
            <person name="Heilman E."/>
            <person name="Heiman D."/>
            <person name="Howarth C."/>
            <person name="Mehta T."/>
            <person name="Neiman D."/>
            <person name="Pearson M."/>
            <person name="Roberts A."/>
            <person name="Saif S."/>
            <person name="Shea T."/>
            <person name="Shenoy N."/>
            <person name="Sisk P."/>
            <person name="Stolte C."/>
            <person name="Sykes S."/>
            <person name="White J."/>
            <person name="Yandava C."/>
            <person name="Haas B."/>
            <person name="Nusbaum C."/>
            <person name="Birren B."/>
        </authorList>
    </citation>
    <scope>NUCLEOTIDE SEQUENCE [LARGE SCALE GENOMIC DNA]</scope>
    <source>
        <strain evidence="2">ATCC 50818</strain>
    </source>
</reference>
<evidence type="ECO:0000256" key="1">
    <source>
        <dbReference type="SAM" id="MobiDB-lite"/>
    </source>
</evidence>
<sequence length="68" mass="6558">MARMATTPAATPTVPTASAPTVPTAPAAASSSSPVKLKITLGPPKTTTGGDGADGVATKKPKLAESRA</sequence>
<feature type="region of interest" description="Disordered" evidence="1">
    <location>
        <begin position="1"/>
        <end position="68"/>
    </location>
</feature>
<proteinExistence type="predicted"/>
<evidence type="ECO:0000313" key="3">
    <source>
        <dbReference type="Proteomes" id="UP000007799"/>
    </source>
</evidence>
<evidence type="ECO:0000313" key="2">
    <source>
        <dbReference type="EMBL" id="EGD79987.1"/>
    </source>
</evidence>
<organism evidence="3">
    <name type="scientific">Salpingoeca rosetta (strain ATCC 50818 / BSB-021)</name>
    <dbReference type="NCBI Taxonomy" id="946362"/>
    <lineage>
        <taxon>Eukaryota</taxon>
        <taxon>Choanoflagellata</taxon>
        <taxon>Craspedida</taxon>
        <taxon>Salpingoecidae</taxon>
        <taxon>Salpingoeca</taxon>
    </lineage>
</organism>
<dbReference type="KEGG" id="sre:PTSG_13014"/>
<dbReference type="EMBL" id="GL832989">
    <property type="protein sequence ID" value="EGD79987.1"/>
    <property type="molecule type" value="Genomic_DNA"/>
</dbReference>
<dbReference type="Proteomes" id="UP000007799">
    <property type="component" value="Unassembled WGS sequence"/>
</dbReference>
<name>F2UQT2_SALR5</name>
<dbReference type="AlphaFoldDB" id="F2UQT2"/>
<dbReference type="InParanoid" id="F2UQT2"/>
<keyword evidence="3" id="KW-1185">Reference proteome</keyword>
<dbReference type="GeneID" id="16069143"/>
<gene>
    <name evidence="2" type="ORF">PTSG_13014</name>
</gene>